<protein>
    <recommendedName>
        <fullName evidence="8">EI24 domain-containing protein</fullName>
    </recommendedName>
</protein>
<evidence type="ECO:0000256" key="1">
    <source>
        <dbReference type="ARBA" id="ARBA00004141"/>
    </source>
</evidence>
<evidence type="ECO:0000256" key="5">
    <source>
        <dbReference type="SAM" id="Phobius"/>
    </source>
</evidence>
<dbReference type="EMBL" id="AP021857">
    <property type="protein sequence ID" value="BBO19885.1"/>
    <property type="molecule type" value="Genomic_DNA"/>
</dbReference>
<dbReference type="Pfam" id="PF07264">
    <property type="entry name" value="EI24"/>
    <property type="match status" value="1"/>
</dbReference>
<keyword evidence="4 5" id="KW-0472">Membrane</keyword>
<reference evidence="6" key="1">
    <citation type="journal article" name="DNA Res.">
        <title>The physiological potential of anammox bacteria as revealed by their core genome structure.</title>
        <authorList>
            <person name="Okubo T."/>
            <person name="Toyoda A."/>
            <person name="Fukuhara K."/>
            <person name="Uchiyama I."/>
            <person name="Harigaya Y."/>
            <person name="Kuroiwa M."/>
            <person name="Suzuki T."/>
            <person name="Murakami Y."/>
            <person name="Suwa Y."/>
            <person name="Takami H."/>
        </authorList>
    </citation>
    <scope>NUCLEOTIDE SEQUENCE</scope>
    <source>
        <strain evidence="6">317325-3</strain>
    </source>
</reference>
<evidence type="ECO:0000313" key="6">
    <source>
        <dbReference type="EMBL" id="BBO19885.1"/>
    </source>
</evidence>
<evidence type="ECO:0008006" key="8">
    <source>
        <dbReference type="Google" id="ProtNLM"/>
    </source>
</evidence>
<comment type="subcellular location">
    <subcellularLocation>
        <location evidence="1">Membrane</location>
        <topology evidence="1">Multi-pass membrane protein</topology>
    </subcellularLocation>
</comment>
<evidence type="ECO:0000313" key="7">
    <source>
        <dbReference type="Proteomes" id="UP000662914"/>
    </source>
</evidence>
<accession>A0A809R6E6</accession>
<organism evidence="6 7">
    <name type="scientific">Candidatus Desulfobacillus denitrificans</name>
    <dbReference type="NCBI Taxonomy" id="2608985"/>
    <lineage>
        <taxon>Bacteria</taxon>
        <taxon>Pseudomonadati</taxon>
        <taxon>Pseudomonadota</taxon>
        <taxon>Betaproteobacteria</taxon>
        <taxon>Candidatus Desulfobacillus</taxon>
    </lineage>
</organism>
<feature type="transmembrane region" description="Helical" evidence="5">
    <location>
        <begin position="151"/>
        <end position="170"/>
    </location>
</feature>
<dbReference type="Proteomes" id="UP000662914">
    <property type="component" value="Chromosome"/>
</dbReference>
<sequence length="241" mass="26063">MIEVLKAYGRALKSLLTPGILWHLLWPTVLAVALWIAVAWMSWDTIGAGVERLFNEVGWLNWLQLRWEASALAGAIFVKVVLGLLLIPLIYGTAMLIVAVFALPLMLERVAAKDYAELERRNGGTLAGSLGNALLAVIVFLVGWVVTLPLWLIPGMGIVLPVLLSGYLNYRGYSYDALSAHAGADELDAVLARERGGLYLAGIVAGLLAFVPVVNLVAPAYAGLAFIHYCLEALRRGRESA</sequence>
<feature type="transmembrane region" description="Helical" evidence="5">
    <location>
        <begin position="126"/>
        <end position="145"/>
    </location>
</feature>
<keyword evidence="2 5" id="KW-0812">Transmembrane</keyword>
<dbReference type="KEGG" id="ddz:DSYM_05840"/>
<gene>
    <name evidence="6" type="ORF">DSYM_05840</name>
</gene>
<evidence type="ECO:0000256" key="2">
    <source>
        <dbReference type="ARBA" id="ARBA00022692"/>
    </source>
</evidence>
<evidence type="ECO:0000256" key="3">
    <source>
        <dbReference type="ARBA" id="ARBA00022989"/>
    </source>
</evidence>
<dbReference type="InterPro" id="IPR059112">
    <property type="entry name" value="CysZ/EI24"/>
</dbReference>
<name>A0A809R6E6_9PROT</name>
<evidence type="ECO:0000256" key="4">
    <source>
        <dbReference type="ARBA" id="ARBA00023136"/>
    </source>
</evidence>
<feature type="transmembrane region" description="Helical" evidence="5">
    <location>
        <begin position="20"/>
        <end position="43"/>
    </location>
</feature>
<feature type="transmembrane region" description="Helical" evidence="5">
    <location>
        <begin position="198"/>
        <end position="218"/>
    </location>
</feature>
<dbReference type="AlphaFoldDB" id="A0A809R6E6"/>
<feature type="transmembrane region" description="Helical" evidence="5">
    <location>
        <begin position="72"/>
        <end position="105"/>
    </location>
</feature>
<keyword evidence="3 5" id="KW-1133">Transmembrane helix</keyword>
<proteinExistence type="predicted"/>